<dbReference type="CDD" id="cd07043">
    <property type="entry name" value="STAS_anti-anti-sigma_factors"/>
    <property type="match status" value="1"/>
</dbReference>
<protein>
    <recommendedName>
        <fullName evidence="2">Anti-sigma factor antagonist</fullName>
    </recommendedName>
</protein>
<feature type="domain" description="STAS" evidence="3">
    <location>
        <begin position="17"/>
        <end position="107"/>
    </location>
</feature>
<name>A0A173TJ47_9FIRM</name>
<dbReference type="GO" id="GO:0043856">
    <property type="term" value="F:anti-sigma factor antagonist activity"/>
    <property type="evidence" value="ECO:0007669"/>
    <property type="project" value="InterPro"/>
</dbReference>
<dbReference type="InterPro" id="IPR036513">
    <property type="entry name" value="STAS_dom_sf"/>
</dbReference>
<dbReference type="SUPFAM" id="SSF52091">
    <property type="entry name" value="SpoIIaa-like"/>
    <property type="match status" value="1"/>
</dbReference>
<dbReference type="InterPro" id="IPR058548">
    <property type="entry name" value="MlaB-like_STAS"/>
</dbReference>
<dbReference type="NCBIfam" id="TIGR00377">
    <property type="entry name" value="ant_ant_sig"/>
    <property type="match status" value="1"/>
</dbReference>
<evidence type="ECO:0000313" key="4">
    <source>
        <dbReference type="EMBL" id="CUN02236.1"/>
    </source>
</evidence>
<dbReference type="RefSeq" id="WP_055186045.1">
    <property type="nucleotide sequence ID" value="NZ_CYXN01000011.1"/>
</dbReference>
<dbReference type="Pfam" id="PF13466">
    <property type="entry name" value="STAS_2"/>
    <property type="match status" value="1"/>
</dbReference>
<dbReference type="Gene3D" id="3.30.750.24">
    <property type="entry name" value="STAS domain"/>
    <property type="match status" value="1"/>
</dbReference>
<proteinExistence type="inferred from homology"/>
<comment type="similarity">
    <text evidence="1 2">Belongs to the anti-sigma-factor antagonist family.</text>
</comment>
<dbReference type="Proteomes" id="UP000095649">
    <property type="component" value="Unassembled WGS sequence"/>
</dbReference>
<dbReference type="InterPro" id="IPR002645">
    <property type="entry name" value="STAS_dom"/>
</dbReference>
<evidence type="ECO:0000256" key="1">
    <source>
        <dbReference type="ARBA" id="ARBA00009013"/>
    </source>
</evidence>
<reference evidence="4 5" key="1">
    <citation type="submission" date="2015-09" db="EMBL/GenBank/DDBJ databases">
        <authorList>
            <consortium name="Pathogen Informatics"/>
        </authorList>
    </citation>
    <scope>NUCLEOTIDE SEQUENCE [LARGE SCALE GENOMIC DNA]</scope>
    <source>
        <strain evidence="4 5">2789STDY5834970</strain>
    </source>
</reference>
<sequence length="107" mass="11497">MATVTFSAAGETLYAYLAGEIDHDAAQSLRMQLDDALVSRSPRTLIIDLGGVGFMDSSGVGLILGRQRCARVLGTTLRLQHAPAQLQKVLRLAGIPCMENIEKENAQ</sequence>
<evidence type="ECO:0000259" key="3">
    <source>
        <dbReference type="PROSITE" id="PS50801"/>
    </source>
</evidence>
<accession>A0A173TJ47</accession>
<dbReference type="InterPro" id="IPR003658">
    <property type="entry name" value="Anti-sigma_ant"/>
</dbReference>
<dbReference type="PANTHER" id="PTHR33495">
    <property type="entry name" value="ANTI-SIGMA FACTOR ANTAGONIST TM_1081-RELATED-RELATED"/>
    <property type="match status" value="1"/>
</dbReference>
<dbReference type="AlphaFoldDB" id="A0A173TJ47"/>
<dbReference type="PROSITE" id="PS50801">
    <property type="entry name" value="STAS"/>
    <property type="match status" value="1"/>
</dbReference>
<organism evidence="4 5">
    <name type="scientific">Faecalibacterium prausnitzii</name>
    <dbReference type="NCBI Taxonomy" id="853"/>
    <lineage>
        <taxon>Bacteria</taxon>
        <taxon>Bacillati</taxon>
        <taxon>Bacillota</taxon>
        <taxon>Clostridia</taxon>
        <taxon>Eubacteriales</taxon>
        <taxon>Oscillospiraceae</taxon>
        <taxon>Faecalibacterium</taxon>
    </lineage>
</organism>
<evidence type="ECO:0000256" key="2">
    <source>
        <dbReference type="RuleBase" id="RU003749"/>
    </source>
</evidence>
<gene>
    <name evidence="4" type="primary">spoIIAA</name>
    <name evidence="4" type="ORF">ERS852582_01577</name>
</gene>
<dbReference type="OrthoDB" id="9796601at2"/>
<dbReference type="PANTHER" id="PTHR33495:SF2">
    <property type="entry name" value="ANTI-SIGMA FACTOR ANTAGONIST TM_1081-RELATED"/>
    <property type="match status" value="1"/>
</dbReference>
<dbReference type="EMBL" id="CYXN01000011">
    <property type="protein sequence ID" value="CUN02236.1"/>
    <property type="molecule type" value="Genomic_DNA"/>
</dbReference>
<evidence type="ECO:0000313" key="5">
    <source>
        <dbReference type="Proteomes" id="UP000095649"/>
    </source>
</evidence>